<sequence length="251" mass="29521">MLSLNEHNKILKIVNRFSLVYQIMSTLIQVYFIITNISLELIIRYSTMLLVHCHCMCAMIFLSIFEKNIIDLDSFFTDFAWSIDTAGEVTARNIKSTSVKINRIIYVVLGVNLIIMIIYFPLCGDQSELFIWERVCDHYFGVWSKLFYHIYFATIPSMVYSGVRLGFILIYVIWNMKNQVLLIIAYILKISDDFDDLDDLQKLHSVQYQKAIFKRLCLCIKHHISLKRYDKNILFICNSLISPQSSKIFYL</sequence>
<dbReference type="AlphaFoldDB" id="A0A482VGA1"/>
<evidence type="ECO:0008006" key="4">
    <source>
        <dbReference type="Google" id="ProtNLM"/>
    </source>
</evidence>
<dbReference type="OrthoDB" id="6783644at2759"/>
<evidence type="ECO:0000256" key="1">
    <source>
        <dbReference type="SAM" id="Phobius"/>
    </source>
</evidence>
<gene>
    <name evidence="2" type="ORF">BDFB_011490</name>
</gene>
<accession>A0A482VGA1</accession>
<keyword evidence="1" id="KW-0472">Membrane</keyword>
<dbReference type="Proteomes" id="UP000292052">
    <property type="component" value="Unassembled WGS sequence"/>
</dbReference>
<feature type="transmembrane region" description="Helical" evidence="1">
    <location>
        <begin position="20"/>
        <end position="39"/>
    </location>
</feature>
<organism evidence="2 3">
    <name type="scientific">Asbolus verrucosus</name>
    <name type="common">Desert ironclad beetle</name>
    <dbReference type="NCBI Taxonomy" id="1661398"/>
    <lineage>
        <taxon>Eukaryota</taxon>
        <taxon>Metazoa</taxon>
        <taxon>Ecdysozoa</taxon>
        <taxon>Arthropoda</taxon>
        <taxon>Hexapoda</taxon>
        <taxon>Insecta</taxon>
        <taxon>Pterygota</taxon>
        <taxon>Neoptera</taxon>
        <taxon>Endopterygota</taxon>
        <taxon>Coleoptera</taxon>
        <taxon>Polyphaga</taxon>
        <taxon>Cucujiformia</taxon>
        <taxon>Tenebrionidae</taxon>
        <taxon>Pimeliinae</taxon>
        <taxon>Asbolus</taxon>
    </lineage>
</organism>
<feature type="transmembrane region" description="Helical" evidence="1">
    <location>
        <begin position="104"/>
        <end position="122"/>
    </location>
</feature>
<comment type="caution">
    <text evidence="2">The sequence shown here is derived from an EMBL/GenBank/DDBJ whole genome shotgun (WGS) entry which is preliminary data.</text>
</comment>
<dbReference type="EMBL" id="QDEB01103544">
    <property type="protein sequence ID" value="RZC22681.1"/>
    <property type="molecule type" value="Genomic_DNA"/>
</dbReference>
<keyword evidence="1" id="KW-0812">Transmembrane</keyword>
<keyword evidence="1" id="KW-1133">Transmembrane helix</keyword>
<feature type="transmembrane region" description="Helical" evidence="1">
    <location>
        <begin position="45"/>
        <end position="65"/>
    </location>
</feature>
<keyword evidence="3" id="KW-1185">Reference proteome</keyword>
<name>A0A482VGA1_ASBVE</name>
<reference evidence="2 3" key="1">
    <citation type="submission" date="2017-03" db="EMBL/GenBank/DDBJ databases">
        <title>Genome of the blue death feigning beetle - Asbolus verrucosus.</title>
        <authorList>
            <person name="Rider S.D."/>
        </authorList>
    </citation>
    <scope>NUCLEOTIDE SEQUENCE [LARGE SCALE GENOMIC DNA]</scope>
    <source>
        <strain evidence="2">Butters</strain>
        <tissue evidence="2">Head and leg muscle</tissue>
    </source>
</reference>
<feature type="transmembrane region" description="Helical" evidence="1">
    <location>
        <begin position="150"/>
        <end position="174"/>
    </location>
</feature>
<evidence type="ECO:0000313" key="3">
    <source>
        <dbReference type="Proteomes" id="UP000292052"/>
    </source>
</evidence>
<evidence type="ECO:0000313" key="2">
    <source>
        <dbReference type="EMBL" id="RZC22681.1"/>
    </source>
</evidence>
<feature type="non-terminal residue" evidence="2">
    <location>
        <position position="251"/>
    </location>
</feature>
<protein>
    <recommendedName>
        <fullName evidence="4">7tm 6 domain containing protein</fullName>
    </recommendedName>
</protein>
<proteinExistence type="predicted"/>